<protein>
    <submittedName>
        <fullName evidence="6">AhpC/TSA family protein</fullName>
    </submittedName>
</protein>
<accession>A0A6N6M7Z0</accession>
<dbReference type="GO" id="GO:0017004">
    <property type="term" value="P:cytochrome complex assembly"/>
    <property type="evidence" value="ECO:0007669"/>
    <property type="project" value="UniProtKB-KW"/>
</dbReference>
<dbReference type="PANTHER" id="PTHR42852:SF6">
    <property type="entry name" value="THIOL:DISULFIDE INTERCHANGE PROTEIN DSBE"/>
    <property type="match status" value="1"/>
</dbReference>
<keyword evidence="7" id="KW-1185">Reference proteome</keyword>
<dbReference type="GO" id="GO:0030313">
    <property type="term" value="C:cell envelope"/>
    <property type="evidence" value="ECO:0007669"/>
    <property type="project" value="UniProtKB-SubCell"/>
</dbReference>
<dbReference type="RefSeq" id="WP_151166188.1">
    <property type="nucleotide sequence ID" value="NZ_WACR01000001.1"/>
</dbReference>
<name>A0A6N6M7Z0_9FLAO</name>
<dbReference type="CDD" id="cd02966">
    <property type="entry name" value="TlpA_like_family"/>
    <property type="match status" value="1"/>
</dbReference>
<sequence>MIRTLSLLTLITFALFSCSPEEKGNVSIEGKIDNAPNQTQIYLFHVSQSTQAVDTADFNEDGTFKMIYDVDKPGYYRLGFNKANNYASLILQPNDKITVNGTSGNLEGYAQVKGSKDAEDLQEMLQLQMSYYTKADSLKRAMQYAQQNKDPNSYREALGVLQNSRSQMMESMKTFIKNHKGSIANLAAIEQLRPNQNFELYKQVRDDLSEKMEGVYIYDRFAQRVEGIEKTSVGSKAPELAFPNPEGETVKLSSLRGEYVLIDFWASWCKPCRAENPNVVRMYNKYKDKGFEIYGVSLDKKRNAWLQAIQQDNIEWVQVSDLKGWQSEAAGIYSVSSIPATFLLNPEGEIIAKNLRGRELENKLQEIFES</sequence>
<dbReference type="PANTHER" id="PTHR42852">
    <property type="entry name" value="THIOL:DISULFIDE INTERCHANGE PROTEIN DSBE"/>
    <property type="match status" value="1"/>
</dbReference>
<keyword evidence="4" id="KW-0676">Redox-active center</keyword>
<dbReference type="SUPFAM" id="SSF52833">
    <property type="entry name" value="Thioredoxin-like"/>
    <property type="match status" value="1"/>
</dbReference>
<evidence type="ECO:0000259" key="5">
    <source>
        <dbReference type="PROSITE" id="PS51352"/>
    </source>
</evidence>
<evidence type="ECO:0000256" key="4">
    <source>
        <dbReference type="ARBA" id="ARBA00023284"/>
    </source>
</evidence>
<feature type="domain" description="Thioredoxin" evidence="5">
    <location>
        <begin position="231"/>
        <end position="370"/>
    </location>
</feature>
<dbReference type="PROSITE" id="PS51352">
    <property type="entry name" value="THIOREDOXIN_2"/>
    <property type="match status" value="1"/>
</dbReference>
<dbReference type="InterPro" id="IPR013766">
    <property type="entry name" value="Thioredoxin_domain"/>
</dbReference>
<dbReference type="OrthoDB" id="1069091at2"/>
<dbReference type="InterPro" id="IPR025380">
    <property type="entry name" value="DUF4369"/>
</dbReference>
<evidence type="ECO:0000256" key="3">
    <source>
        <dbReference type="ARBA" id="ARBA00023157"/>
    </source>
</evidence>
<dbReference type="Pfam" id="PF00578">
    <property type="entry name" value="AhpC-TSA"/>
    <property type="match status" value="1"/>
</dbReference>
<dbReference type="AlphaFoldDB" id="A0A6N6M7Z0"/>
<comment type="caution">
    <text evidence="6">The sequence shown here is derived from an EMBL/GenBank/DDBJ whole genome shotgun (WGS) entry which is preliminary data.</text>
</comment>
<evidence type="ECO:0000313" key="6">
    <source>
        <dbReference type="EMBL" id="KAB1066200.1"/>
    </source>
</evidence>
<gene>
    <name evidence="6" type="ORF">F3059_01635</name>
</gene>
<organism evidence="6 7">
    <name type="scientific">Salibacter halophilus</name>
    <dbReference type="NCBI Taxonomy" id="1803916"/>
    <lineage>
        <taxon>Bacteria</taxon>
        <taxon>Pseudomonadati</taxon>
        <taxon>Bacteroidota</taxon>
        <taxon>Flavobacteriia</taxon>
        <taxon>Flavobacteriales</taxon>
        <taxon>Salibacteraceae</taxon>
        <taxon>Salibacter</taxon>
    </lineage>
</organism>
<dbReference type="Pfam" id="PF14289">
    <property type="entry name" value="DUF4369"/>
    <property type="match status" value="1"/>
</dbReference>
<dbReference type="PROSITE" id="PS51257">
    <property type="entry name" value="PROKAR_LIPOPROTEIN"/>
    <property type="match status" value="1"/>
</dbReference>
<keyword evidence="2" id="KW-0201">Cytochrome c-type biogenesis</keyword>
<dbReference type="GO" id="GO:0016209">
    <property type="term" value="F:antioxidant activity"/>
    <property type="evidence" value="ECO:0007669"/>
    <property type="project" value="InterPro"/>
</dbReference>
<dbReference type="EMBL" id="WACR01000001">
    <property type="protein sequence ID" value="KAB1066200.1"/>
    <property type="molecule type" value="Genomic_DNA"/>
</dbReference>
<keyword evidence="3" id="KW-1015">Disulfide bond</keyword>
<dbReference type="Gene3D" id="3.40.30.10">
    <property type="entry name" value="Glutaredoxin"/>
    <property type="match status" value="1"/>
</dbReference>
<reference evidence="6 7" key="1">
    <citation type="submission" date="2019-09" db="EMBL/GenBank/DDBJ databases">
        <title>Genomes of Cryomorphaceae.</title>
        <authorList>
            <person name="Bowman J.P."/>
        </authorList>
    </citation>
    <scope>NUCLEOTIDE SEQUENCE [LARGE SCALE GENOMIC DNA]</scope>
    <source>
        <strain evidence="6 7">KCTC 52047</strain>
    </source>
</reference>
<dbReference type="InterPro" id="IPR000866">
    <property type="entry name" value="AhpC/TSA"/>
</dbReference>
<comment type="subcellular location">
    <subcellularLocation>
        <location evidence="1">Cell envelope</location>
    </subcellularLocation>
</comment>
<proteinExistence type="predicted"/>
<evidence type="ECO:0000256" key="1">
    <source>
        <dbReference type="ARBA" id="ARBA00004196"/>
    </source>
</evidence>
<dbReference type="InterPro" id="IPR036249">
    <property type="entry name" value="Thioredoxin-like_sf"/>
</dbReference>
<evidence type="ECO:0000256" key="2">
    <source>
        <dbReference type="ARBA" id="ARBA00022748"/>
    </source>
</evidence>
<dbReference type="GO" id="GO:0016491">
    <property type="term" value="F:oxidoreductase activity"/>
    <property type="evidence" value="ECO:0007669"/>
    <property type="project" value="InterPro"/>
</dbReference>
<dbReference type="InterPro" id="IPR050553">
    <property type="entry name" value="Thioredoxin_ResA/DsbE_sf"/>
</dbReference>
<evidence type="ECO:0000313" key="7">
    <source>
        <dbReference type="Proteomes" id="UP000435357"/>
    </source>
</evidence>
<dbReference type="Proteomes" id="UP000435357">
    <property type="component" value="Unassembled WGS sequence"/>
</dbReference>